<dbReference type="AlphaFoldDB" id="A0A918WFI2"/>
<name>A0A918WFI2_9BACT</name>
<proteinExistence type="predicted"/>
<reference evidence="1" key="2">
    <citation type="submission" date="2020-09" db="EMBL/GenBank/DDBJ databases">
        <authorList>
            <person name="Sun Q."/>
            <person name="Kim S."/>
        </authorList>
    </citation>
    <scope>NUCLEOTIDE SEQUENCE</scope>
    <source>
        <strain evidence="1">KCTC 12988</strain>
    </source>
</reference>
<dbReference type="Proteomes" id="UP000644507">
    <property type="component" value="Unassembled WGS sequence"/>
</dbReference>
<dbReference type="RefSeq" id="WP_189566869.1">
    <property type="nucleotide sequence ID" value="NZ_BMXI01000001.1"/>
</dbReference>
<dbReference type="EMBL" id="BMXI01000001">
    <property type="protein sequence ID" value="GHC42311.1"/>
    <property type="molecule type" value="Genomic_DNA"/>
</dbReference>
<protein>
    <submittedName>
        <fullName evidence="1">Uncharacterized protein</fullName>
    </submittedName>
</protein>
<evidence type="ECO:0000313" key="2">
    <source>
        <dbReference type="Proteomes" id="UP000644507"/>
    </source>
</evidence>
<keyword evidence="2" id="KW-1185">Reference proteome</keyword>
<evidence type="ECO:0000313" key="1">
    <source>
        <dbReference type="EMBL" id="GHC42311.1"/>
    </source>
</evidence>
<sequence>MLVELSLAVVLLLFVSLWVFRTNLQTVRPRNWAMVQAISDAYMTEHLARAEAIEFEVLVSGTSPWPAYPDSTTTDVNIGTLPNNRVITGTLVQTRQPAPNNLPSAGGTGTTLTNPARVESWLVQSHLTYTVGGRNYVKSRSTVRTR</sequence>
<organism evidence="1 2">
    <name type="scientific">Roseibacillus persicicus</name>
    <dbReference type="NCBI Taxonomy" id="454148"/>
    <lineage>
        <taxon>Bacteria</taxon>
        <taxon>Pseudomonadati</taxon>
        <taxon>Verrucomicrobiota</taxon>
        <taxon>Verrucomicrobiia</taxon>
        <taxon>Verrucomicrobiales</taxon>
        <taxon>Verrucomicrobiaceae</taxon>
        <taxon>Roseibacillus</taxon>
    </lineage>
</organism>
<gene>
    <name evidence="1" type="ORF">GCM10007100_04110</name>
</gene>
<accession>A0A918WFI2</accession>
<comment type="caution">
    <text evidence="1">The sequence shown here is derived from an EMBL/GenBank/DDBJ whole genome shotgun (WGS) entry which is preliminary data.</text>
</comment>
<reference evidence="1" key="1">
    <citation type="journal article" date="2014" name="Int. J. Syst. Evol. Microbiol.">
        <title>Complete genome sequence of Corynebacterium casei LMG S-19264T (=DSM 44701T), isolated from a smear-ripened cheese.</title>
        <authorList>
            <consortium name="US DOE Joint Genome Institute (JGI-PGF)"/>
            <person name="Walter F."/>
            <person name="Albersmeier A."/>
            <person name="Kalinowski J."/>
            <person name="Ruckert C."/>
        </authorList>
    </citation>
    <scope>NUCLEOTIDE SEQUENCE</scope>
    <source>
        <strain evidence="1">KCTC 12988</strain>
    </source>
</reference>